<evidence type="ECO:0000259" key="4">
    <source>
        <dbReference type="PROSITE" id="PS50949"/>
    </source>
</evidence>
<dbReference type="InterPro" id="IPR008920">
    <property type="entry name" value="TF_FadR/GntR_C"/>
</dbReference>
<dbReference type="SMART" id="SM00345">
    <property type="entry name" value="HTH_GNTR"/>
    <property type="match status" value="1"/>
</dbReference>
<comment type="caution">
    <text evidence="5">The sequence shown here is derived from an EMBL/GenBank/DDBJ whole genome shotgun (WGS) entry which is preliminary data.</text>
</comment>
<keyword evidence="1" id="KW-0805">Transcription regulation</keyword>
<dbReference type="EMBL" id="JADCKA010000005">
    <property type="protein sequence ID" value="MBE5035421.1"/>
    <property type="molecule type" value="Genomic_DNA"/>
</dbReference>
<dbReference type="InterPro" id="IPR011711">
    <property type="entry name" value="GntR_C"/>
</dbReference>
<dbReference type="Proteomes" id="UP001516588">
    <property type="component" value="Unassembled WGS sequence"/>
</dbReference>
<dbReference type="RefSeq" id="WP_226385070.1">
    <property type="nucleotide sequence ID" value="NZ_JADCKA010000005.1"/>
</dbReference>
<evidence type="ECO:0000313" key="5">
    <source>
        <dbReference type="EMBL" id="MBE5035421.1"/>
    </source>
</evidence>
<dbReference type="Pfam" id="PF00392">
    <property type="entry name" value="GntR"/>
    <property type="match status" value="1"/>
</dbReference>
<keyword evidence="2" id="KW-0238">DNA-binding</keyword>
<dbReference type="SUPFAM" id="SSF48008">
    <property type="entry name" value="GntR ligand-binding domain-like"/>
    <property type="match status" value="1"/>
</dbReference>
<dbReference type="Pfam" id="PF07729">
    <property type="entry name" value="FCD"/>
    <property type="match status" value="1"/>
</dbReference>
<accession>A0ABR9QX19</accession>
<evidence type="ECO:0000313" key="6">
    <source>
        <dbReference type="Proteomes" id="UP001516588"/>
    </source>
</evidence>
<dbReference type="InterPro" id="IPR000524">
    <property type="entry name" value="Tscrpt_reg_HTH_GntR"/>
</dbReference>
<dbReference type="Gene3D" id="1.20.120.530">
    <property type="entry name" value="GntR ligand-binding domain-like"/>
    <property type="match status" value="1"/>
</dbReference>
<gene>
    <name evidence="5" type="ORF">INF20_03885</name>
</gene>
<evidence type="ECO:0000256" key="1">
    <source>
        <dbReference type="ARBA" id="ARBA00023015"/>
    </source>
</evidence>
<dbReference type="CDD" id="cd07377">
    <property type="entry name" value="WHTH_GntR"/>
    <property type="match status" value="1"/>
</dbReference>
<dbReference type="SMART" id="SM00895">
    <property type="entry name" value="FCD"/>
    <property type="match status" value="1"/>
</dbReference>
<dbReference type="Gene3D" id="1.10.10.10">
    <property type="entry name" value="Winged helix-like DNA-binding domain superfamily/Winged helix DNA-binding domain"/>
    <property type="match status" value="1"/>
</dbReference>
<feature type="domain" description="HTH gntR-type" evidence="4">
    <location>
        <begin position="1"/>
        <end position="68"/>
    </location>
</feature>
<keyword evidence="6" id="KW-1185">Reference proteome</keyword>
<protein>
    <submittedName>
        <fullName evidence="5">GntR family transcriptional regulator</fullName>
    </submittedName>
</protein>
<keyword evidence="3" id="KW-0804">Transcription</keyword>
<dbReference type="InterPro" id="IPR036390">
    <property type="entry name" value="WH_DNA-bd_sf"/>
</dbReference>
<sequence length="210" mass="24585">MAISADLYTTLRDDILNGTITSGSKLTEKVLCDKYGISRTPVREALQKLEIEGLVESIPNRGFFVLGLSKQDYLDMFTLRKVYEIQAITWAIERVTDEEFEELEELYEFMEFYTMKNDMAKMLVINMNFHQMIYTASHNRMLKNLLSSYQEMLKHAESPFANKSDDYLKQVFKEHSAIFEAFRKRDVDAGIAAMTIHMDNSKQRYLEHMK</sequence>
<dbReference type="InterPro" id="IPR036388">
    <property type="entry name" value="WH-like_DNA-bd_sf"/>
</dbReference>
<dbReference type="PANTHER" id="PTHR43537">
    <property type="entry name" value="TRANSCRIPTIONAL REGULATOR, GNTR FAMILY"/>
    <property type="match status" value="1"/>
</dbReference>
<dbReference type="SUPFAM" id="SSF46785">
    <property type="entry name" value="Winged helix' DNA-binding domain"/>
    <property type="match status" value="1"/>
</dbReference>
<dbReference type="PROSITE" id="PS50949">
    <property type="entry name" value="HTH_GNTR"/>
    <property type="match status" value="1"/>
</dbReference>
<organism evidence="5 6">
    <name type="scientific">Gallibacter intestinalis</name>
    <dbReference type="NCBI Taxonomy" id="2779356"/>
    <lineage>
        <taxon>Bacteria</taxon>
        <taxon>Bacillati</taxon>
        <taxon>Bacillota</taxon>
        <taxon>Clostridia</taxon>
        <taxon>Eubacteriales</taxon>
        <taxon>Eubacteriaceae</taxon>
        <taxon>Gallibacter</taxon>
    </lineage>
</organism>
<dbReference type="PANTHER" id="PTHR43537:SF5">
    <property type="entry name" value="UXU OPERON TRANSCRIPTIONAL REGULATOR"/>
    <property type="match status" value="1"/>
</dbReference>
<dbReference type="PRINTS" id="PR00035">
    <property type="entry name" value="HTHGNTR"/>
</dbReference>
<evidence type="ECO:0000256" key="2">
    <source>
        <dbReference type="ARBA" id="ARBA00023125"/>
    </source>
</evidence>
<evidence type="ECO:0000256" key="3">
    <source>
        <dbReference type="ARBA" id="ARBA00023163"/>
    </source>
</evidence>
<name>A0ABR9QX19_9FIRM</name>
<reference evidence="5 6" key="1">
    <citation type="submission" date="2020-10" db="EMBL/GenBank/DDBJ databases">
        <title>ChiBAC.</title>
        <authorList>
            <person name="Zenner C."/>
            <person name="Hitch T.C.A."/>
            <person name="Clavel T."/>
        </authorList>
    </citation>
    <scope>NUCLEOTIDE SEQUENCE [LARGE SCALE GENOMIC DNA]</scope>
    <source>
        <strain evidence="5 6">DSM 108706</strain>
    </source>
</reference>
<proteinExistence type="predicted"/>